<feature type="non-terminal residue" evidence="12">
    <location>
        <position position="233"/>
    </location>
</feature>
<evidence type="ECO:0000256" key="7">
    <source>
        <dbReference type="ARBA" id="ARBA00023065"/>
    </source>
</evidence>
<sequence>MAKRKRVVFGFCYCLLTILIYASVSFSARSDKEIRERFYGNMMNSSAPDSGDGTIAKMFDRVLEKEFSENDQPEGSDVSSFNNSVADQQAVLETVAKITHEKRNDTQEANGTKSFQFQGVFSLENEDSEETTTLIDKKDNVFVMSNKKSKYPVLQVDLRLISDLVVIIVSAAIGGILFSCLGQPVIVGYLLAGSLIGPGGLEFISEMVQVETVAQFGVVFLLFALGLEFSLAK</sequence>
<dbReference type="GeneID" id="110746513"/>
<feature type="transmembrane region" description="Helical" evidence="9">
    <location>
        <begin position="164"/>
        <end position="192"/>
    </location>
</feature>
<dbReference type="Proteomes" id="UP000515124">
    <property type="component" value="Unplaced"/>
</dbReference>
<reference evidence="12" key="1">
    <citation type="submission" date="2025-08" db="UniProtKB">
        <authorList>
            <consortium name="RefSeq"/>
        </authorList>
    </citation>
    <scope>IDENTIFICATION</scope>
</reference>
<organism evidence="11 12">
    <name type="scientific">Prunus avium</name>
    <name type="common">Cherry</name>
    <name type="synonym">Cerasus avium</name>
    <dbReference type="NCBI Taxonomy" id="42229"/>
    <lineage>
        <taxon>Eukaryota</taxon>
        <taxon>Viridiplantae</taxon>
        <taxon>Streptophyta</taxon>
        <taxon>Embryophyta</taxon>
        <taxon>Tracheophyta</taxon>
        <taxon>Spermatophyta</taxon>
        <taxon>Magnoliopsida</taxon>
        <taxon>eudicotyledons</taxon>
        <taxon>Gunneridae</taxon>
        <taxon>Pentapetalae</taxon>
        <taxon>rosids</taxon>
        <taxon>fabids</taxon>
        <taxon>Rosales</taxon>
        <taxon>Rosaceae</taxon>
        <taxon>Amygdaloideae</taxon>
        <taxon>Amygdaleae</taxon>
        <taxon>Prunus</taxon>
    </lineage>
</organism>
<feature type="transmembrane region" description="Helical" evidence="9">
    <location>
        <begin position="6"/>
        <end position="28"/>
    </location>
</feature>
<name>A0A6P5RKL7_PRUAV</name>
<dbReference type="Pfam" id="PF00999">
    <property type="entry name" value="Na_H_Exchanger"/>
    <property type="match status" value="1"/>
</dbReference>
<dbReference type="RefSeq" id="XP_021802433.1">
    <property type="nucleotide sequence ID" value="XM_021946741.1"/>
</dbReference>
<dbReference type="PANTHER" id="PTHR16254">
    <property type="entry name" value="POTASSIUM/PROTON ANTIPORTER-RELATED"/>
    <property type="match status" value="1"/>
</dbReference>
<keyword evidence="4 9" id="KW-0812">Transmembrane</keyword>
<dbReference type="InterPro" id="IPR045158">
    <property type="entry name" value="KEA4/5/6-like"/>
</dbReference>
<evidence type="ECO:0000256" key="9">
    <source>
        <dbReference type="SAM" id="Phobius"/>
    </source>
</evidence>
<evidence type="ECO:0000256" key="4">
    <source>
        <dbReference type="ARBA" id="ARBA00022692"/>
    </source>
</evidence>
<feature type="transmembrane region" description="Helical" evidence="9">
    <location>
        <begin position="212"/>
        <end position="232"/>
    </location>
</feature>
<keyword evidence="2" id="KW-0813">Transport</keyword>
<keyword evidence="3" id="KW-0050">Antiport</keyword>
<evidence type="ECO:0000256" key="1">
    <source>
        <dbReference type="ARBA" id="ARBA00004141"/>
    </source>
</evidence>
<gene>
    <name evidence="12" type="primary">LOC110746513</name>
</gene>
<dbReference type="GO" id="GO:0015386">
    <property type="term" value="F:potassium:proton antiporter activity"/>
    <property type="evidence" value="ECO:0007669"/>
    <property type="project" value="InterPro"/>
</dbReference>
<dbReference type="InterPro" id="IPR038770">
    <property type="entry name" value="Na+/solute_symporter_sf"/>
</dbReference>
<keyword evidence="11" id="KW-1185">Reference proteome</keyword>
<keyword evidence="6 9" id="KW-1133">Transmembrane helix</keyword>
<keyword evidence="8 9" id="KW-0472">Membrane</keyword>
<accession>A0A6P5RKL7</accession>
<evidence type="ECO:0000313" key="11">
    <source>
        <dbReference type="Proteomes" id="UP000515124"/>
    </source>
</evidence>
<evidence type="ECO:0000256" key="8">
    <source>
        <dbReference type="ARBA" id="ARBA00023136"/>
    </source>
</evidence>
<dbReference type="AlphaFoldDB" id="A0A6P5RKL7"/>
<dbReference type="Gramene" id="Pav_sc0007394.1_g030.1.mk:mrna">
    <property type="protein sequence ID" value="Pav_sc0007394.1_g030.1.mk:mrna"/>
    <property type="gene ID" value="Pav_sc0007394.1_g030.1.mk"/>
</dbReference>
<proteinExistence type="predicted"/>
<evidence type="ECO:0000313" key="12">
    <source>
        <dbReference type="RefSeq" id="XP_021802433.1"/>
    </source>
</evidence>
<evidence type="ECO:0000256" key="5">
    <source>
        <dbReference type="ARBA" id="ARBA00022729"/>
    </source>
</evidence>
<evidence type="ECO:0000256" key="6">
    <source>
        <dbReference type="ARBA" id="ARBA00022989"/>
    </source>
</evidence>
<keyword evidence="5" id="KW-0732">Signal</keyword>
<dbReference type="PANTHER" id="PTHR16254:SF20">
    <property type="entry name" value="K(+) EFFLUX ANTIPORTER 5"/>
    <property type="match status" value="1"/>
</dbReference>
<evidence type="ECO:0000259" key="10">
    <source>
        <dbReference type="Pfam" id="PF00999"/>
    </source>
</evidence>
<evidence type="ECO:0000256" key="2">
    <source>
        <dbReference type="ARBA" id="ARBA00022448"/>
    </source>
</evidence>
<evidence type="ECO:0000256" key="3">
    <source>
        <dbReference type="ARBA" id="ARBA00022449"/>
    </source>
</evidence>
<dbReference type="InterPro" id="IPR006153">
    <property type="entry name" value="Cation/H_exchanger_TM"/>
</dbReference>
<keyword evidence="7" id="KW-0406">Ion transport</keyword>
<comment type="subcellular location">
    <subcellularLocation>
        <location evidence="1">Membrane</location>
        <topology evidence="1">Multi-pass membrane protein</topology>
    </subcellularLocation>
</comment>
<dbReference type="GO" id="GO:0016020">
    <property type="term" value="C:membrane"/>
    <property type="evidence" value="ECO:0007669"/>
    <property type="project" value="UniProtKB-SubCell"/>
</dbReference>
<feature type="domain" description="Cation/H+ exchanger transmembrane" evidence="10">
    <location>
        <begin position="168"/>
        <end position="232"/>
    </location>
</feature>
<dbReference type="Gene3D" id="1.20.1530.20">
    <property type="match status" value="1"/>
</dbReference>
<dbReference type="KEGG" id="pavi:110746513"/>
<protein>
    <submittedName>
        <fullName evidence="12">K(+) efflux antiporter 5-like</fullName>
    </submittedName>
</protein>